<proteinExistence type="predicted"/>
<feature type="coiled-coil region" evidence="5">
    <location>
        <begin position="122"/>
        <end position="205"/>
    </location>
</feature>
<keyword evidence="3" id="KW-0378">Hydrolase</keyword>
<dbReference type="Pfam" id="PF00413">
    <property type="entry name" value="Peptidase_M10"/>
    <property type="match status" value="1"/>
</dbReference>
<gene>
    <name evidence="7" type="ORF">A3E29_00740</name>
</gene>
<dbReference type="GO" id="GO:0004222">
    <property type="term" value="F:metalloendopeptidase activity"/>
    <property type="evidence" value="ECO:0007669"/>
    <property type="project" value="InterPro"/>
</dbReference>
<dbReference type="GO" id="GO:0006508">
    <property type="term" value="P:proteolysis"/>
    <property type="evidence" value="ECO:0007669"/>
    <property type="project" value="UniProtKB-KW"/>
</dbReference>
<evidence type="ECO:0000313" key="7">
    <source>
        <dbReference type="EMBL" id="OGE90646.1"/>
    </source>
</evidence>
<keyword evidence="2" id="KW-0479">Metal-binding</keyword>
<accession>A0A1F5PL57</accession>
<evidence type="ECO:0000256" key="1">
    <source>
        <dbReference type="ARBA" id="ARBA00022670"/>
    </source>
</evidence>
<sequence>MKRFFSGIFIALLLSGLGVWSYAKFHVVPCSEPVKYSLGRFDGQFGINQEQFLADIEAASNIWATAASGQSLFVYDPAGSLKINLVYDSRQETTNRLRSLGISIEDTKDSYDKLKLRYQTSKSDYELAKQAYENELAKYQQDQNDYNQQVNYWNSRGGAPKETYDSLASQKKQLDQRRAQLTADQAELNQLVANLNAIIDALNQLGKKLNLNIADYNNVGASQGSEFEEGLYVESSTGKYIDIYEFDNQTQLVRLLAHELGHSLGLLHVDDSEAIMYRLNSSTNQIATGADIAELKAICKLP</sequence>
<evidence type="ECO:0000256" key="2">
    <source>
        <dbReference type="ARBA" id="ARBA00022723"/>
    </source>
</evidence>
<evidence type="ECO:0000259" key="6">
    <source>
        <dbReference type="Pfam" id="PF00413"/>
    </source>
</evidence>
<keyword evidence="4" id="KW-0862">Zinc</keyword>
<evidence type="ECO:0000256" key="5">
    <source>
        <dbReference type="SAM" id="Coils"/>
    </source>
</evidence>
<keyword evidence="5" id="KW-0175">Coiled coil</keyword>
<evidence type="ECO:0000313" key="8">
    <source>
        <dbReference type="Proteomes" id="UP000177682"/>
    </source>
</evidence>
<keyword evidence="1" id="KW-0645">Protease</keyword>
<dbReference type="GO" id="GO:0031012">
    <property type="term" value="C:extracellular matrix"/>
    <property type="evidence" value="ECO:0007669"/>
    <property type="project" value="InterPro"/>
</dbReference>
<evidence type="ECO:0000256" key="3">
    <source>
        <dbReference type="ARBA" id="ARBA00022801"/>
    </source>
</evidence>
<protein>
    <recommendedName>
        <fullName evidence="6">Peptidase M10 metallopeptidase domain-containing protein</fullName>
    </recommendedName>
</protein>
<organism evidence="7 8">
    <name type="scientific">Candidatus Doudnabacteria bacterium RIFCSPHIGHO2_12_FULL_48_16</name>
    <dbReference type="NCBI Taxonomy" id="1817838"/>
    <lineage>
        <taxon>Bacteria</taxon>
        <taxon>Candidatus Doudnaibacteriota</taxon>
    </lineage>
</organism>
<feature type="domain" description="Peptidase M10 metallopeptidase" evidence="6">
    <location>
        <begin position="231"/>
        <end position="286"/>
    </location>
</feature>
<name>A0A1F5PL57_9BACT</name>
<dbReference type="InterPro" id="IPR024079">
    <property type="entry name" value="MetalloPept_cat_dom_sf"/>
</dbReference>
<reference evidence="7 8" key="1">
    <citation type="journal article" date="2016" name="Nat. Commun.">
        <title>Thousands of microbial genomes shed light on interconnected biogeochemical processes in an aquifer system.</title>
        <authorList>
            <person name="Anantharaman K."/>
            <person name="Brown C.T."/>
            <person name="Hug L.A."/>
            <person name="Sharon I."/>
            <person name="Castelle C.J."/>
            <person name="Probst A.J."/>
            <person name="Thomas B.C."/>
            <person name="Singh A."/>
            <person name="Wilkins M.J."/>
            <person name="Karaoz U."/>
            <person name="Brodie E.L."/>
            <person name="Williams K.H."/>
            <person name="Hubbard S.S."/>
            <person name="Banfield J.F."/>
        </authorList>
    </citation>
    <scope>NUCLEOTIDE SEQUENCE [LARGE SCALE GENOMIC DNA]</scope>
</reference>
<dbReference type="Gene3D" id="3.40.390.10">
    <property type="entry name" value="Collagenase (Catalytic Domain)"/>
    <property type="match status" value="1"/>
</dbReference>
<dbReference type="EMBL" id="MFEY01000004">
    <property type="protein sequence ID" value="OGE90646.1"/>
    <property type="molecule type" value="Genomic_DNA"/>
</dbReference>
<dbReference type="Proteomes" id="UP000177682">
    <property type="component" value="Unassembled WGS sequence"/>
</dbReference>
<dbReference type="InterPro" id="IPR001818">
    <property type="entry name" value="Pept_M10_metallopeptidase"/>
</dbReference>
<comment type="caution">
    <text evidence="7">The sequence shown here is derived from an EMBL/GenBank/DDBJ whole genome shotgun (WGS) entry which is preliminary data.</text>
</comment>
<dbReference type="GO" id="GO:0008270">
    <property type="term" value="F:zinc ion binding"/>
    <property type="evidence" value="ECO:0007669"/>
    <property type="project" value="InterPro"/>
</dbReference>
<dbReference type="SUPFAM" id="SSF55486">
    <property type="entry name" value="Metalloproteases ('zincins'), catalytic domain"/>
    <property type="match status" value="1"/>
</dbReference>
<dbReference type="AlphaFoldDB" id="A0A1F5PL57"/>
<evidence type="ECO:0000256" key="4">
    <source>
        <dbReference type="ARBA" id="ARBA00022833"/>
    </source>
</evidence>